<evidence type="ECO:0000313" key="2">
    <source>
        <dbReference type="EMBL" id="WVX79694.1"/>
    </source>
</evidence>
<feature type="transmembrane region" description="Helical" evidence="1">
    <location>
        <begin position="102"/>
        <end position="120"/>
    </location>
</feature>
<gene>
    <name evidence="2" type="ORF">R4Z09_20725</name>
</gene>
<protein>
    <submittedName>
        <fullName evidence="2">Tellurium resistance protein TerC</fullName>
    </submittedName>
</protein>
<proteinExistence type="predicted"/>
<feature type="transmembrane region" description="Helical" evidence="1">
    <location>
        <begin position="156"/>
        <end position="174"/>
    </location>
</feature>
<organism evidence="2 3">
    <name type="scientific">Niallia oryzisoli</name>
    <dbReference type="NCBI Taxonomy" id="1737571"/>
    <lineage>
        <taxon>Bacteria</taxon>
        <taxon>Bacillati</taxon>
        <taxon>Bacillota</taxon>
        <taxon>Bacilli</taxon>
        <taxon>Bacillales</taxon>
        <taxon>Bacillaceae</taxon>
        <taxon>Niallia</taxon>
    </lineage>
</organism>
<name>A0ABZ2C7W7_9BACI</name>
<keyword evidence="1" id="KW-1133">Transmembrane helix</keyword>
<feature type="transmembrane region" description="Helical" evidence="1">
    <location>
        <begin position="64"/>
        <end position="81"/>
    </location>
</feature>
<evidence type="ECO:0000256" key="1">
    <source>
        <dbReference type="SAM" id="Phobius"/>
    </source>
</evidence>
<feature type="transmembrane region" description="Helical" evidence="1">
    <location>
        <begin position="194"/>
        <end position="215"/>
    </location>
</feature>
<dbReference type="InterPro" id="IPR005496">
    <property type="entry name" value="Integral_membrane_TerC"/>
</dbReference>
<sequence length="224" mass="25347">MSDIIKIFLMNSINDLDNLLIISAVIRKYGYKIGELFIYIIFSITLSRTIYVMVIHSLAEFPGLRFITGVIILFIAFRLVWSIENDSKARPIPSISIFRMMLIVLATDFSVCLDSVIITAELSSNPLFIIIGIFLSVSAVFFLYNSFSDILGNTSWIQVITSGLLAHIAILNIVKDPITKIPILFIENFLEIQINSWINVFALDIAIIVIIIGVIRRFQNRTIL</sequence>
<evidence type="ECO:0000313" key="3">
    <source>
        <dbReference type="Proteomes" id="UP001357223"/>
    </source>
</evidence>
<dbReference type="Proteomes" id="UP001357223">
    <property type="component" value="Chromosome"/>
</dbReference>
<feature type="transmembrane region" description="Helical" evidence="1">
    <location>
        <begin position="36"/>
        <end position="58"/>
    </location>
</feature>
<accession>A0ABZ2C7W7</accession>
<reference evidence="2 3" key="1">
    <citation type="submission" date="2023-10" db="EMBL/GenBank/DDBJ databases">
        <title>Niallia locisalis sp.nov. isolated from a salt pond sample.</title>
        <authorList>
            <person name="Li X.-J."/>
            <person name="Dong L."/>
        </authorList>
    </citation>
    <scope>NUCLEOTIDE SEQUENCE [LARGE SCALE GENOMIC DNA]</scope>
    <source>
        <strain evidence="2 3">DSM 29761</strain>
    </source>
</reference>
<feature type="transmembrane region" description="Helical" evidence="1">
    <location>
        <begin position="126"/>
        <end position="144"/>
    </location>
</feature>
<dbReference type="EMBL" id="CP137640">
    <property type="protein sequence ID" value="WVX79694.1"/>
    <property type="molecule type" value="Genomic_DNA"/>
</dbReference>
<keyword evidence="3" id="KW-1185">Reference proteome</keyword>
<keyword evidence="1" id="KW-0472">Membrane</keyword>
<keyword evidence="1" id="KW-0812">Transmembrane</keyword>
<dbReference type="Pfam" id="PF03741">
    <property type="entry name" value="TerC"/>
    <property type="match status" value="1"/>
</dbReference>
<dbReference type="RefSeq" id="WP_338448626.1">
    <property type="nucleotide sequence ID" value="NZ_CP137640.1"/>
</dbReference>